<keyword evidence="7" id="KW-1185">Reference proteome</keyword>
<dbReference type="InterPro" id="IPR051759">
    <property type="entry name" value="LIM-SH3_domain_protein"/>
</dbReference>
<dbReference type="Gene3D" id="2.60.40.640">
    <property type="match status" value="1"/>
</dbReference>
<proteinExistence type="predicted"/>
<dbReference type="PANTHER" id="PTHR46218:SF4">
    <property type="entry name" value="LIM AND SH3 DOMAIN PROTEIN LASP"/>
    <property type="match status" value="1"/>
</dbReference>
<sequence length="941" mass="100459">MVAIKHCDIIPSIDPTLSSTDFVVEAGWGSPASIVGVIRLATSKPLKDAKLILEFQGVAETFWVGAKVRKPGDPPGEAFARRFQLVTSIVRDSKEALEPNEFGSITLPFTIHLPAQGLPPSFDDSRGCIKYSLKSTLTWTETFQLLKPTHVTTVPITVVMPRSHRLKLLSTPSPLNYNTPPDPDKCTCAIRLPGRVYIPGQQFTVQFAIPYVPPNRTVAAIQASIEACTTYRSVTSDATKRNRNAVVWNPFALASAREVPAPGELTPESPVFSRTIQLVTDPKYHQPSIESSLISTRSVVKFQVFLDNEDEPHMAFETAIVVIPADTIKETAALHALELAREQLRPANEIAGANPNNSSLRSRSKTGSFSTTASIRTPLSTSHSDDASYMPAYATSASGNAVSGGGSSPRVGTPDGFMGQRRGTSPSLAAADLPPRYSVSQRSYEGQPQHPQHQQHQHVMMMAGGSASHLATEPPMTPVSSSSASLRSSAGDQGRRPSVVGGLAPVPENQAATFQDNAAAAAAAAAALAAAAAYDDESDDELDGLLSIDELADRLADAQLSRKDVDMAFPPQQQARPAQVAASPRRSPAFTRPPAAQPPRSADAAPLSGSTSGSAVVSDLLARLDSGGTQMQPQPGQPPVSQLGLGIAAAQASIDTPPRSAHADHEISQLENLLASLDDVSHSLSQPIDYAGSGNPVHGDYVASPITPASVGSGATKSSQIKQIDDLLESLLAFEQDHATAQAAHSPKPLPLKSMSPPPPRSPNIQLPMRSTSTTGEPPLVYYPYQPQQLQQLQQHPGAYGSPQPIPHQGQQHYANGGISHSPLSSSYTQQQQQQAGLYRRDSQSSGGSRPLSSDTSSRPSMNATGGKPKKTKKTKAIARFCVVAKHVPQRNDELELVVGEMVCIREIFKDGWCWGYNIETKQEGSFPMKKVQLYDSVTKI</sequence>
<feature type="region of interest" description="Disordered" evidence="4">
    <location>
        <begin position="739"/>
        <end position="873"/>
    </location>
</feature>
<keyword evidence="2" id="KW-0677">Repeat</keyword>
<dbReference type="EMBL" id="JADGIZ020000028">
    <property type="protein sequence ID" value="KAL2914993.1"/>
    <property type="molecule type" value="Genomic_DNA"/>
</dbReference>
<feature type="region of interest" description="Disordered" evidence="4">
    <location>
        <begin position="348"/>
        <end position="433"/>
    </location>
</feature>
<dbReference type="Gene3D" id="2.30.30.40">
    <property type="entry name" value="SH3 Domains"/>
    <property type="match status" value="1"/>
</dbReference>
<reference evidence="6 7" key="1">
    <citation type="submission" date="2023-09" db="EMBL/GenBank/DDBJ databases">
        <title>Pangenome analysis of Batrachochytrium dendrobatidis and related Chytrids.</title>
        <authorList>
            <person name="Yacoub M.N."/>
            <person name="Stajich J.E."/>
            <person name="James T.Y."/>
        </authorList>
    </citation>
    <scope>NUCLEOTIDE SEQUENCE [LARGE SCALE GENOMIC DNA]</scope>
    <source>
        <strain evidence="6 7">JEL0888</strain>
    </source>
</reference>
<dbReference type="InterPro" id="IPR011021">
    <property type="entry name" value="Arrestin-like_N"/>
</dbReference>
<feature type="compositionally biased region" description="Polar residues" evidence="4">
    <location>
        <begin position="354"/>
        <end position="382"/>
    </location>
</feature>
<dbReference type="PROSITE" id="PS50002">
    <property type="entry name" value="SH3"/>
    <property type="match status" value="1"/>
</dbReference>
<name>A0ABR4N636_9FUNG</name>
<evidence type="ECO:0000256" key="3">
    <source>
        <dbReference type="PROSITE-ProRule" id="PRU00192"/>
    </source>
</evidence>
<protein>
    <recommendedName>
        <fullName evidence="5">SH3 domain-containing protein</fullName>
    </recommendedName>
</protein>
<dbReference type="InterPro" id="IPR001452">
    <property type="entry name" value="SH3_domain"/>
</dbReference>
<feature type="compositionally biased region" description="Low complexity" evidence="4">
    <location>
        <begin position="844"/>
        <end position="867"/>
    </location>
</feature>
<feature type="domain" description="SH3" evidence="5">
    <location>
        <begin position="870"/>
        <end position="937"/>
    </location>
</feature>
<dbReference type="SUPFAM" id="SSF50044">
    <property type="entry name" value="SH3-domain"/>
    <property type="match status" value="1"/>
</dbReference>
<feature type="region of interest" description="Disordered" evidence="4">
    <location>
        <begin position="468"/>
        <end position="504"/>
    </location>
</feature>
<keyword evidence="1 3" id="KW-0728">SH3 domain</keyword>
<gene>
    <name evidence="6" type="ORF">HK105_205537</name>
</gene>
<dbReference type="Proteomes" id="UP001527925">
    <property type="component" value="Unassembled WGS sequence"/>
</dbReference>
<feature type="compositionally biased region" description="Low complexity" evidence="4">
    <location>
        <begin position="480"/>
        <end position="490"/>
    </location>
</feature>
<dbReference type="InterPro" id="IPR036028">
    <property type="entry name" value="SH3-like_dom_sf"/>
</dbReference>
<dbReference type="InterPro" id="IPR014752">
    <property type="entry name" value="Arrestin-like_C"/>
</dbReference>
<feature type="region of interest" description="Disordered" evidence="4">
    <location>
        <begin position="569"/>
        <end position="613"/>
    </location>
</feature>
<evidence type="ECO:0000256" key="1">
    <source>
        <dbReference type="ARBA" id="ARBA00022443"/>
    </source>
</evidence>
<comment type="caution">
    <text evidence="6">The sequence shown here is derived from an EMBL/GenBank/DDBJ whole genome shotgun (WGS) entry which is preliminary data.</text>
</comment>
<evidence type="ECO:0000313" key="6">
    <source>
        <dbReference type="EMBL" id="KAL2914993.1"/>
    </source>
</evidence>
<evidence type="ECO:0000259" key="5">
    <source>
        <dbReference type="PROSITE" id="PS50002"/>
    </source>
</evidence>
<dbReference type="SMART" id="SM00326">
    <property type="entry name" value="SH3"/>
    <property type="match status" value="1"/>
</dbReference>
<evidence type="ECO:0000256" key="4">
    <source>
        <dbReference type="SAM" id="MobiDB-lite"/>
    </source>
</evidence>
<evidence type="ECO:0000313" key="7">
    <source>
        <dbReference type="Proteomes" id="UP001527925"/>
    </source>
</evidence>
<feature type="compositionally biased region" description="Low complexity" evidence="4">
    <location>
        <begin position="570"/>
        <end position="589"/>
    </location>
</feature>
<dbReference type="Pfam" id="PF00339">
    <property type="entry name" value="Arrestin_N"/>
    <property type="match status" value="1"/>
</dbReference>
<feature type="compositionally biased region" description="Low complexity" evidence="4">
    <location>
        <begin position="778"/>
        <end position="795"/>
    </location>
</feature>
<evidence type="ECO:0000256" key="2">
    <source>
        <dbReference type="ARBA" id="ARBA00022737"/>
    </source>
</evidence>
<organism evidence="6 7">
    <name type="scientific">Polyrhizophydium stewartii</name>
    <dbReference type="NCBI Taxonomy" id="2732419"/>
    <lineage>
        <taxon>Eukaryota</taxon>
        <taxon>Fungi</taxon>
        <taxon>Fungi incertae sedis</taxon>
        <taxon>Chytridiomycota</taxon>
        <taxon>Chytridiomycota incertae sedis</taxon>
        <taxon>Chytridiomycetes</taxon>
        <taxon>Rhizophydiales</taxon>
        <taxon>Rhizophydiales incertae sedis</taxon>
        <taxon>Polyrhizophydium</taxon>
    </lineage>
</organism>
<dbReference type="PANTHER" id="PTHR46218">
    <property type="entry name" value="LASP"/>
    <property type="match status" value="1"/>
</dbReference>
<accession>A0ABR4N636</accession>